<evidence type="ECO:0000313" key="2">
    <source>
        <dbReference type="Proteomes" id="UP000178248"/>
    </source>
</evidence>
<dbReference type="GO" id="GO:0043565">
    <property type="term" value="F:sequence-specific DNA binding"/>
    <property type="evidence" value="ECO:0007669"/>
    <property type="project" value="InterPro"/>
</dbReference>
<dbReference type="Proteomes" id="UP000178248">
    <property type="component" value="Unassembled WGS sequence"/>
</dbReference>
<dbReference type="InterPro" id="IPR002848">
    <property type="entry name" value="Translin_fam"/>
</dbReference>
<dbReference type="AlphaFoldDB" id="A0A1G2BSE3"/>
<reference evidence="1 2" key="1">
    <citation type="journal article" date="2016" name="Nat. Commun.">
        <title>Thousands of microbial genomes shed light on interconnected biogeochemical processes in an aquifer system.</title>
        <authorList>
            <person name="Anantharaman K."/>
            <person name="Brown C.T."/>
            <person name="Hug L.A."/>
            <person name="Sharon I."/>
            <person name="Castelle C.J."/>
            <person name="Probst A.J."/>
            <person name="Thomas B.C."/>
            <person name="Singh A."/>
            <person name="Wilkins M.J."/>
            <person name="Karaoz U."/>
            <person name="Brodie E.L."/>
            <person name="Williams K.H."/>
            <person name="Hubbard S.S."/>
            <person name="Banfield J.F."/>
        </authorList>
    </citation>
    <scope>NUCLEOTIDE SEQUENCE [LARGE SCALE GENOMIC DNA]</scope>
</reference>
<protein>
    <recommendedName>
        <fullName evidence="3">Translin</fullName>
    </recommendedName>
</protein>
<dbReference type="PANTHER" id="PTHR10741">
    <property type="entry name" value="TRANSLIN AND TRANSLIN ASSOCIATED PROTEIN X"/>
    <property type="match status" value="1"/>
</dbReference>
<evidence type="ECO:0008006" key="3">
    <source>
        <dbReference type="Google" id="ProtNLM"/>
    </source>
</evidence>
<evidence type="ECO:0000313" key="1">
    <source>
        <dbReference type="EMBL" id="OGY91157.1"/>
    </source>
</evidence>
<comment type="caution">
    <text evidence="1">The sequence shown here is derived from an EMBL/GenBank/DDBJ whole genome shotgun (WGS) entry which is preliminary data.</text>
</comment>
<dbReference type="EMBL" id="MHKM01000026">
    <property type="protein sequence ID" value="OGY91157.1"/>
    <property type="molecule type" value="Genomic_DNA"/>
</dbReference>
<proteinExistence type="predicted"/>
<dbReference type="InterPro" id="IPR036081">
    <property type="entry name" value="Translin_sf"/>
</dbReference>
<accession>A0A1G2BSE3</accession>
<dbReference type="Pfam" id="PF01997">
    <property type="entry name" value="Translin"/>
    <property type="match status" value="1"/>
</dbReference>
<sequence>DAKSIIFLSHEGKLDEATAKLEQVSKRVKQLETDFVKPLRKGMPKFPLYQEGSWCAAAEEYLEAWFFVQFLSGKAMKEPAGISPKPEVFIGALADFTGEVLRAAVLTGARKDVKSLRRYRRVIIDVVGFLLPLYLTGQSRMKLDQAKKNLKRIEEIIYEVEIRT</sequence>
<name>A0A1G2BSE3_9BACT</name>
<organism evidence="1 2">
    <name type="scientific">Candidatus Komeilibacteria bacterium RIFCSPLOWO2_01_FULL_52_15</name>
    <dbReference type="NCBI Taxonomy" id="1798551"/>
    <lineage>
        <taxon>Bacteria</taxon>
        <taxon>Candidatus Komeiliibacteriota</taxon>
    </lineage>
</organism>
<dbReference type="SUPFAM" id="SSF74784">
    <property type="entry name" value="Translin"/>
    <property type="match status" value="1"/>
</dbReference>
<dbReference type="Gene3D" id="1.20.58.2140">
    <property type="match status" value="1"/>
</dbReference>
<gene>
    <name evidence="1" type="ORF">A3B30_00025</name>
</gene>
<feature type="non-terminal residue" evidence="1">
    <location>
        <position position="1"/>
    </location>
</feature>